<feature type="transmembrane region" description="Helical" evidence="1">
    <location>
        <begin position="12"/>
        <end position="33"/>
    </location>
</feature>
<gene>
    <name evidence="2" type="ORF">SAMN02910377_01992</name>
</gene>
<evidence type="ECO:0000313" key="2">
    <source>
        <dbReference type="EMBL" id="SEK84653.1"/>
    </source>
</evidence>
<keyword evidence="1" id="KW-0472">Membrane</keyword>
<keyword evidence="1" id="KW-1133">Transmembrane helix</keyword>
<keyword evidence="3" id="KW-1185">Reference proteome</keyword>
<evidence type="ECO:0000256" key="1">
    <source>
        <dbReference type="SAM" id="Phobius"/>
    </source>
</evidence>
<dbReference type="AlphaFoldDB" id="A0A1H7KCS0"/>
<evidence type="ECO:0000313" key="3">
    <source>
        <dbReference type="Proteomes" id="UP000182321"/>
    </source>
</evidence>
<dbReference type="EMBL" id="FNZX01000012">
    <property type="protein sequence ID" value="SEK84653.1"/>
    <property type="molecule type" value="Genomic_DNA"/>
</dbReference>
<protein>
    <submittedName>
        <fullName evidence="2">Uncharacterized protein</fullName>
    </submittedName>
</protein>
<keyword evidence="1" id="KW-0812">Transmembrane</keyword>
<proteinExistence type="predicted"/>
<dbReference type="RefSeq" id="WP_074791497.1">
    <property type="nucleotide sequence ID" value="NZ_FNZX01000012.1"/>
</dbReference>
<organism evidence="2 3">
    <name type="scientific">Pseudobutyrivibrio ruminis</name>
    <dbReference type="NCBI Taxonomy" id="46206"/>
    <lineage>
        <taxon>Bacteria</taxon>
        <taxon>Bacillati</taxon>
        <taxon>Bacillota</taxon>
        <taxon>Clostridia</taxon>
        <taxon>Lachnospirales</taxon>
        <taxon>Lachnospiraceae</taxon>
        <taxon>Pseudobutyrivibrio</taxon>
    </lineage>
</organism>
<dbReference type="Proteomes" id="UP000182321">
    <property type="component" value="Unassembled WGS sequence"/>
</dbReference>
<sequence length="68" mass="7719">MKLKGSYTVEAACIISFCFILFGMAIGVAYELFQITLEYVKYKEGNFDAVNLFRLKEGIVGIYHAIKE</sequence>
<name>A0A1H7KCS0_9FIRM</name>
<accession>A0A1H7KCS0</accession>
<reference evidence="3" key="1">
    <citation type="submission" date="2016-10" db="EMBL/GenBank/DDBJ databases">
        <authorList>
            <person name="Varghese N."/>
        </authorList>
    </citation>
    <scope>NUCLEOTIDE SEQUENCE [LARGE SCALE GENOMIC DNA]</scope>
    <source>
        <strain evidence="3">ACV-9</strain>
    </source>
</reference>